<evidence type="ECO:0000313" key="3">
    <source>
        <dbReference type="Proteomes" id="UP001470230"/>
    </source>
</evidence>
<dbReference type="InterPro" id="IPR023210">
    <property type="entry name" value="NADP_OxRdtase_dom"/>
</dbReference>
<dbReference type="Pfam" id="PF00248">
    <property type="entry name" value="Aldo_ket_red"/>
    <property type="match status" value="1"/>
</dbReference>
<protein>
    <recommendedName>
        <fullName evidence="1">NADP-dependent oxidoreductase domain-containing protein</fullName>
    </recommendedName>
</protein>
<organism evidence="2 3">
    <name type="scientific">Tritrichomonas musculus</name>
    <dbReference type="NCBI Taxonomy" id="1915356"/>
    <lineage>
        <taxon>Eukaryota</taxon>
        <taxon>Metamonada</taxon>
        <taxon>Parabasalia</taxon>
        <taxon>Tritrichomonadida</taxon>
        <taxon>Tritrichomonadidae</taxon>
        <taxon>Tritrichomonas</taxon>
    </lineage>
</organism>
<gene>
    <name evidence="2" type="ORF">M9Y10_019374</name>
</gene>
<dbReference type="Proteomes" id="UP001470230">
    <property type="component" value="Unassembled WGS sequence"/>
</dbReference>
<name>A0ABR2HK15_9EUKA</name>
<reference evidence="2 3" key="1">
    <citation type="submission" date="2024-04" db="EMBL/GenBank/DDBJ databases">
        <title>Tritrichomonas musculus Genome.</title>
        <authorList>
            <person name="Alves-Ferreira E."/>
            <person name="Grigg M."/>
            <person name="Lorenzi H."/>
            <person name="Galac M."/>
        </authorList>
    </citation>
    <scope>NUCLEOTIDE SEQUENCE [LARGE SCALE GENOMIC DNA]</scope>
    <source>
        <strain evidence="2 3">EAF2021</strain>
    </source>
</reference>
<dbReference type="SUPFAM" id="SSF51430">
    <property type="entry name" value="NAD(P)-linked oxidoreductase"/>
    <property type="match status" value="1"/>
</dbReference>
<keyword evidence="3" id="KW-1185">Reference proteome</keyword>
<accession>A0ABR2HK15</accession>
<dbReference type="InterPro" id="IPR036812">
    <property type="entry name" value="NAD(P)_OxRdtase_dom_sf"/>
</dbReference>
<dbReference type="Gene3D" id="3.20.20.100">
    <property type="entry name" value="NADP-dependent oxidoreductase domain"/>
    <property type="match status" value="1"/>
</dbReference>
<evidence type="ECO:0000313" key="2">
    <source>
        <dbReference type="EMBL" id="KAK8848313.1"/>
    </source>
</evidence>
<comment type="caution">
    <text evidence="2">The sequence shown here is derived from an EMBL/GenBank/DDBJ whole genome shotgun (WGS) entry which is preliminary data.</text>
</comment>
<proteinExistence type="predicted"/>
<feature type="domain" description="NADP-dependent oxidoreductase" evidence="1">
    <location>
        <begin position="23"/>
        <end position="79"/>
    </location>
</feature>
<sequence length="179" mass="19773">METVRGGFLAKAPPKAEALLKARDPSGSIASWALRFTMDLDGVLAVLSGMSTPEQVHDNINTFKNPRPLNTEDKEVLKKVISIYKKTGPYKTDDFSKYSKLRYHGVPASSILDAYNSAQIQPAPGFCADDIYIRNTMLEEGHIDCKKGIPKQKVVLDDGTDITEMVEDAAKWLADHFIG</sequence>
<dbReference type="EMBL" id="JAPFFF010000027">
    <property type="protein sequence ID" value="KAK8848313.1"/>
    <property type="molecule type" value="Genomic_DNA"/>
</dbReference>
<evidence type="ECO:0000259" key="1">
    <source>
        <dbReference type="Pfam" id="PF00248"/>
    </source>
</evidence>